<feature type="region of interest" description="Disordered" evidence="1">
    <location>
        <begin position="532"/>
        <end position="579"/>
    </location>
</feature>
<proteinExistence type="predicted"/>
<protein>
    <recommendedName>
        <fullName evidence="4">Tetratricopeptide repeat-containing protein</fullName>
    </recommendedName>
</protein>
<name>A0A3S3RNQ9_9BACT</name>
<evidence type="ECO:0000313" key="2">
    <source>
        <dbReference type="EMBL" id="RWX44168.1"/>
    </source>
</evidence>
<evidence type="ECO:0000313" key="3">
    <source>
        <dbReference type="Proteomes" id="UP000287853"/>
    </source>
</evidence>
<sequence>MYTSSISLSLNLKLLLLGVASAFLLSGCIAGRPRVQPYRERATTPAISQFQEPIQPGQQIYQRQEPVQSRQQIYQQTSSYPAQAYPEQVRRQALAPAEQLAYNRQVLQPIRSTVRGRVSFYAQRTKSWQELEQNKSRYRAPEQSRKLISCQNKVSALHDAYTALQIQLFNDHNIVDSHEKIIMTLQHLQNRDFTYLEGSCPSLFKILSASPQRIITPRVIANPTTIPGNNVFRPRQPDFSKPHFSNYPQNQTSYGQNMNSPVVDPLALTDPTPNYEERYQYAQSLLKRGKEQEARRLFSDLLASVRPTGNRTLQIKILKKISELEFALRNYLPARILYEELRQLNAPFDKQHLAALQYVESQREKVDAYAALLLSSMTSNPEQAGFTVVQQARAFVHSYPGSPLCSNVEKLEAKAHQEAEQWFQGLLQKFDRLVANQQRKDALALLEKVPLDILPLDKQDIVQQKKNSLTTGIPVQMDFSLLPTASPNATMTGNAPREAKNQPNTAHDAIDQVNQVEQESAQTIQPELAAPAPVDQGDQKSAQAIQPEFAAPKQTSRSDETRKKSSRPPQQTADTELQKKWGKAEEAFQAAAYDKAIALYADLLKTSFDAQARKKIEKASLAAGQEARRKAANFFQRANSATDPKVRKQHLLSSKTLLEGILQKYPLAGLDAKVKRNLGRVDKELATLNHTPFE</sequence>
<dbReference type="EMBL" id="MTKO01000101">
    <property type="protein sequence ID" value="RWX44168.1"/>
    <property type="molecule type" value="Genomic_DNA"/>
</dbReference>
<evidence type="ECO:0008006" key="4">
    <source>
        <dbReference type="Google" id="ProtNLM"/>
    </source>
</evidence>
<accession>A0A3S3RNQ9</accession>
<gene>
    <name evidence="2" type="ORF">H206_02002</name>
</gene>
<evidence type="ECO:0000256" key="1">
    <source>
        <dbReference type="SAM" id="MobiDB-lite"/>
    </source>
</evidence>
<dbReference type="AlphaFoldDB" id="A0A3S3RNQ9"/>
<reference evidence="2 3" key="1">
    <citation type="submission" date="2017-01" db="EMBL/GenBank/DDBJ databases">
        <title>The cable genome- insights into the physiology and evolution of filamentous bacteria capable of sulfide oxidation via long distance electron transfer.</title>
        <authorList>
            <person name="Schreiber L."/>
            <person name="Bjerg J.T."/>
            <person name="Boggild A."/>
            <person name="Van De Vossenberg J."/>
            <person name="Meysman F."/>
            <person name="Nielsen L.P."/>
            <person name="Schramm A."/>
            <person name="Kjeldsen K.U."/>
        </authorList>
    </citation>
    <scope>NUCLEOTIDE SEQUENCE [LARGE SCALE GENOMIC DNA]</scope>
    <source>
        <strain evidence="2">MCF</strain>
    </source>
</reference>
<keyword evidence="3" id="KW-1185">Reference proteome</keyword>
<organism evidence="2 3">
    <name type="scientific">Candidatus Electrothrix aarhusensis</name>
    <dbReference type="NCBI Taxonomy" id="1859131"/>
    <lineage>
        <taxon>Bacteria</taxon>
        <taxon>Pseudomonadati</taxon>
        <taxon>Thermodesulfobacteriota</taxon>
        <taxon>Desulfobulbia</taxon>
        <taxon>Desulfobulbales</taxon>
        <taxon>Desulfobulbaceae</taxon>
        <taxon>Candidatus Electrothrix</taxon>
    </lineage>
</organism>
<comment type="caution">
    <text evidence="2">The sequence shown here is derived from an EMBL/GenBank/DDBJ whole genome shotgun (WGS) entry which is preliminary data.</text>
</comment>
<dbReference type="Proteomes" id="UP000287853">
    <property type="component" value="Unassembled WGS sequence"/>
</dbReference>
<feature type="compositionally biased region" description="Polar residues" evidence="1">
    <location>
        <begin position="484"/>
        <end position="493"/>
    </location>
</feature>
<feature type="region of interest" description="Disordered" evidence="1">
    <location>
        <begin position="484"/>
        <end position="503"/>
    </location>
</feature>